<comment type="caution">
    <text evidence="2">The sequence shown here is derived from an EMBL/GenBank/DDBJ whole genome shotgun (WGS) entry which is preliminary data.</text>
</comment>
<feature type="compositionally biased region" description="Acidic residues" evidence="1">
    <location>
        <begin position="75"/>
        <end position="85"/>
    </location>
</feature>
<accession>A0A3L6PL84</accession>
<feature type="compositionally biased region" description="Basic and acidic residues" evidence="1">
    <location>
        <begin position="46"/>
        <end position="63"/>
    </location>
</feature>
<dbReference type="EMBL" id="PQIB02000016">
    <property type="protein sequence ID" value="RLM60578.1"/>
    <property type="molecule type" value="Genomic_DNA"/>
</dbReference>
<feature type="region of interest" description="Disordered" evidence="1">
    <location>
        <begin position="41"/>
        <end position="212"/>
    </location>
</feature>
<organism evidence="2 3">
    <name type="scientific">Panicum miliaceum</name>
    <name type="common">Proso millet</name>
    <name type="synonym">Broomcorn millet</name>
    <dbReference type="NCBI Taxonomy" id="4540"/>
    <lineage>
        <taxon>Eukaryota</taxon>
        <taxon>Viridiplantae</taxon>
        <taxon>Streptophyta</taxon>
        <taxon>Embryophyta</taxon>
        <taxon>Tracheophyta</taxon>
        <taxon>Spermatophyta</taxon>
        <taxon>Magnoliopsida</taxon>
        <taxon>Liliopsida</taxon>
        <taxon>Poales</taxon>
        <taxon>Poaceae</taxon>
        <taxon>PACMAD clade</taxon>
        <taxon>Panicoideae</taxon>
        <taxon>Panicodae</taxon>
        <taxon>Paniceae</taxon>
        <taxon>Panicinae</taxon>
        <taxon>Panicum</taxon>
        <taxon>Panicum sect. Panicum</taxon>
    </lineage>
</organism>
<name>A0A3L6PL84_PANMI</name>
<reference evidence="3" key="1">
    <citation type="journal article" date="2019" name="Nat. Commun.">
        <title>The genome of broomcorn millet.</title>
        <authorList>
            <person name="Zou C."/>
            <person name="Miki D."/>
            <person name="Li D."/>
            <person name="Tang Q."/>
            <person name="Xiao L."/>
            <person name="Rajput S."/>
            <person name="Deng P."/>
            <person name="Jia W."/>
            <person name="Huang R."/>
            <person name="Zhang M."/>
            <person name="Sun Y."/>
            <person name="Hu J."/>
            <person name="Fu X."/>
            <person name="Schnable P.S."/>
            <person name="Li F."/>
            <person name="Zhang H."/>
            <person name="Feng B."/>
            <person name="Zhu X."/>
            <person name="Liu R."/>
            <person name="Schnable J.C."/>
            <person name="Zhu J.-K."/>
            <person name="Zhang H."/>
        </authorList>
    </citation>
    <scope>NUCLEOTIDE SEQUENCE [LARGE SCALE GENOMIC DNA]</scope>
</reference>
<dbReference type="Proteomes" id="UP000275267">
    <property type="component" value="Unassembled WGS sequence"/>
</dbReference>
<evidence type="ECO:0000256" key="1">
    <source>
        <dbReference type="SAM" id="MobiDB-lite"/>
    </source>
</evidence>
<evidence type="ECO:0000313" key="2">
    <source>
        <dbReference type="EMBL" id="RLM60578.1"/>
    </source>
</evidence>
<keyword evidence="3" id="KW-1185">Reference proteome</keyword>
<sequence>MRPLAGFINLGHFGGFRSSHAPLLEDETMRAMNCAHVEAWKKKKNKDAEKEKKKARARAELQRGKRRQGSPEVEKDVDEDDEGGDDSNSSVPWDELVGKDERVVLASDSTGTGVPRHLAASVQEGDDVCQETADAGRLSWDWRPTGPMPTSTQGRDGAYPELVGSAHAVSSGTPNLAGGPKRKHAGETRPEPSKPTSKCHHRLAPSADGRTAPLQLEAWKTLALKQTCPALADTVPRASRGDVEEATAFARRAPRVSVEETL</sequence>
<proteinExistence type="predicted"/>
<protein>
    <submittedName>
        <fullName evidence="2">Uncharacterized protein</fullName>
    </submittedName>
</protein>
<evidence type="ECO:0000313" key="3">
    <source>
        <dbReference type="Proteomes" id="UP000275267"/>
    </source>
</evidence>
<gene>
    <name evidence="2" type="ORF">C2845_PM14G10840</name>
</gene>
<dbReference type="AlphaFoldDB" id="A0A3L6PL84"/>